<reference evidence="8" key="1">
    <citation type="submission" date="2016-10" db="EMBL/GenBank/DDBJ databases">
        <authorList>
            <person name="Varghese N."/>
            <person name="Submissions S."/>
        </authorList>
    </citation>
    <scope>NUCLEOTIDE SEQUENCE [LARGE SCALE GENOMIC DNA]</scope>
    <source>
        <strain evidence="8">DSM 45789</strain>
    </source>
</reference>
<dbReference type="EMBL" id="FPAA01000020">
    <property type="protein sequence ID" value="SFT04547.1"/>
    <property type="molecule type" value="Genomic_DNA"/>
</dbReference>
<dbReference type="PIRSF" id="PIRSF005054">
    <property type="entry name" value="PF1131"/>
    <property type="match status" value="1"/>
</dbReference>
<sequence length="283" mass="32744">MIKNLKQMRLVMDIIILSKQSAFLKEKRGGTIRITAQFYIDHEVNIPYDLNYPLSSYIYQCIGLANAELGDWLHNEGLAYRGKSYKPLVFSRLHFERRRNKSTHMEVKGLCGLTIDSIQPEIIQHLIQGMWKKGYLQLLDVKIPLMDVKMKAAHSFVETMSYKLLSPVVVPVQIDKGLHFCHPLESQFYDSLRQSISNWYNLKWQEELPREVSIQISLLQPEFFQLKKAAVLTQYKEKKVKGYLASIQVQAPPKVQQVIYESGLGSYNSQGFGCVEVIQEEKK</sequence>
<dbReference type="Pfam" id="PF21350">
    <property type="entry name" value="Cas6_I-A"/>
    <property type="match status" value="1"/>
</dbReference>
<dbReference type="PANTHER" id="PTHR36984:SF1">
    <property type="entry name" value="CRISPR-ASSOCIATED ENDORIBONUCLEASE CAS6 1"/>
    <property type="match status" value="1"/>
</dbReference>
<evidence type="ECO:0000256" key="5">
    <source>
        <dbReference type="PIRSR" id="PIRSR005054-50"/>
    </source>
</evidence>
<dbReference type="RefSeq" id="WP_091839848.1">
    <property type="nucleotide sequence ID" value="NZ_FPAA01000020.1"/>
</dbReference>
<dbReference type="InterPro" id="IPR049435">
    <property type="entry name" value="Cas_Cas6_C"/>
</dbReference>
<evidence type="ECO:0000256" key="2">
    <source>
        <dbReference type="ARBA" id="ARBA00022884"/>
    </source>
</evidence>
<gene>
    <name evidence="7" type="ORF">SAMN05444972_12010</name>
</gene>
<keyword evidence="3" id="KW-0051">Antiviral defense</keyword>
<dbReference type="InterPro" id="IPR010156">
    <property type="entry name" value="CRISPR-assoc_prot_Cas6"/>
</dbReference>
<dbReference type="Gene3D" id="3.30.70.1900">
    <property type="match status" value="1"/>
</dbReference>
<feature type="site" description="Transition state stabilizer" evidence="4">
    <location>
        <position position="86"/>
    </location>
</feature>
<dbReference type="GO" id="GO:0051607">
    <property type="term" value="P:defense response to virus"/>
    <property type="evidence" value="ECO:0007669"/>
    <property type="project" value="UniProtKB-KW"/>
</dbReference>
<accession>A0A1I6UT67</accession>
<feature type="active site" description="Proton donor" evidence="5">
    <location>
        <position position="74"/>
    </location>
</feature>
<dbReference type="CDD" id="cd21140">
    <property type="entry name" value="Cas6_I-like"/>
    <property type="match status" value="1"/>
</dbReference>
<evidence type="ECO:0000313" key="8">
    <source>
        <dbReference type="Proteomes" id="UP000198660"/>
    </source>
</evidence>
<dbReference type="Proteomes" id="UP000198660">
    <property type="component" value="Unassembled WGS sequence"/>
</dbReference>
<dbReference type="InterPro" id="IPR045747">
    <property type="entry name" value="CRISPR-assoc_prot_Cas6_N_sf"/>
</dbReference>
<organism evidence="7 8">
    <name type="scientific">Marininema halotolerans</name>
    <dbReference type="NCBI Taxonomy" id="1155944"/>
    <lineage>
        <taxon>Bacteria</taxon>
        <taxon>Bacillati</taxon>
        <taxon>Bacillota</taxon>
        <taxon>Bacilli</taxon>
        <taxon>Bacillales</taxon>
        <taxon>Thermoactinomycetaceae</taxon>
        <taxon>Marininema</taxon>
    </lineage>
</organism>
<proteinExistence type="inferred from homology"/>
<evidence type="ECO:0000259" key="6">
    <source>
        <dbReference type="Pfam" id="PF01881"/>
    </source>
</evidence>
<evidence type="ECO:0000313" key="7">
    <source>
        <dbReference type="EMBL" id="SFT04547.1"/>
    </source>
</evidence>
<dbReference type="AlphaFoldDB" id="A0A1I6UT67"/>
<dbReference type="PANTHER" id="PTHR36984">
    <property type="entry name" value="CRISPR-ASSOCIATED ENDORIBONUCLEASE CAS6 1"/>
    <property type="match status" value="1"/>
</dbReference>
<evidence type="ECO:0000256" key="4">
    <source>
        <dbReference type="PIRSR" id="PIRSR005054-1"/>
    </source>
</evidence>
<dbReference type="NCBIfam" id="TIGR01877">
    <property type="entry name" value="cas_cas6"/>
    <property type="match status" value="1"/>
</dbReference>
<feature type="active site" description="Proton acceptor" evidence="5">
    <location>
        <position position="59"/>
    </location>
</feature>
<keyword evidence="2" id="KW-0694">RNA-binding</keyword>
<dbReference type="OrthoDB" id="9797488at2"/>
<dbReference type="GO" id="GO:0016788">
    <property type="term" value="F:hydrolase activity, acting on ester bonds"/>
    <property type="evidence" value="ECO:0007669"/>
    <property type="project" value="InterPro"/>
</dbReference>
<feature type="domain" description="CRISPR associated protein Cas6 C-terminal" evidence="6">
    <location>
        <begin position="158"/>
        <end position="277"/>
    </location>
</feature>
<keyword evidence="8" id="KW-1185">Reference proteome</keyword>
<dbReference type="GO" id="GO:0003723">
    <property type="term" value="F:RNA binding"/>
    <property type="evidence" value="ECO:0007669"/>
    <property type="project" value="UniProtKB-KW"/>
</dbReference>
<dbReference type="Pfam" id="PF01881">
    <property type="entry name" value="Cas_Cas6_C"/>
    <property type="match status" value="1"/>
</dbReference>
<dbReference type="Gene3D" id="3.30.70.1890">
    <property type="match status" value="1"/>
</dbReference>
<comment type="similarity">
    <text evidence="1">Belongs to the CRISPR-associated protein Cas6/Cse3/CasE family.</text>
</comment>
<protein>
    <submittedName>
        <fullName evidence="7">CRISPR-associated endoribonuclease Cas6</fullName>
    </submittedName>
</protein>
<name>A0A1I6UT67_9BACL</name>
<evidence type="ECO:0000256" key="1">
    <source>
        <dbReference type="ARBA" id="ARBA00005937"/>
    </source>
</evidence>
<evidence type="ECO:0000256" key="3">
    <source>
        <dbReference type="ARBA" id="ARBA00023118"/>
    </source>
</evidence>